<evidence type="ECO:0000256" key="6">
    <source>
        <dbReference type="HAMAP-Rule" id="MF_00262"/>
    </source>
</evidence>
<evidence type="ECO:0000313" key="8">
    <source>
        <dbReference type="EMBL" id="MBS7824788.1"/>
    </source>
</evidence>
<evidence type="ECO:0000256" key="7">
    <source>
        <dbReference type="SAM" id="MobiDB-lite"/>
    </source>
</evidence>
<feature type="region of interest" description="Disordered" evidence="7">
    <location>
        <begin position="88"/>
        <end position="112"/>
    </location>
</feature>
<evidence type="ECO:0000256" key="3">
    <source>
        <dbReference type="ARBA" id="ARBA00022618"/>
    </source>
</evidence>
<evidence type="ECO:0000256" key="1">
    <source>
        <dbReference type="ARBA" id="ARBA00008168"/>
    </source>
</evidence>
<dbReference type="EMBL" id="JAGIBU010000004">
    <property type="protein sequence ID" value="MBS7824788.1"/>
    <property type="molecule type" value="Genomic_DNA"/>
</dbReference>
<protein>
    <recommendedName>
        <fullName evidence="2 6">Cell division topological specificity factor</fullName>
    </recommendedName>
</protein>
<dbReference type="NCBIfam" id="NF001422">
    <property type="entry name" value="PRK00296.1"/>
    <property type="match status" value="1"/>
</dbReference>
<gene>
    <name evidence="6 8" type="primary">minE</name>
    <name evidence="8" type="ORF">J7561_06165</name>
</gene>
<keyword evidence="3 6" id="KW-0132">Cell division</keyword>
<keyword evidence="4 6" id="KW-0131">Cell cycle</keyword>
<comment type="caution">
    <text evidence="8">The sequence shown here is derived from an EMBL/GenBank/DDBJ whole genome shotgun (WGS) entry which is preliminary data.</text>
</comment>
<evidence type="ECO:0000256" key="2">
    <source>
        <dbReference type="ARBA" id="ARBA00020112"/>
    </source>
</evidence>
<dbReference type="Pfam" id="PF03776">
    <property type="entry name" value="MinE"/>
    <property type="match status" value="1"/>
</dbReference>
<dbReference type="Gene3D" id="3.30.1070.10">
    <property type="entry name" value="Cell division topological specificity factor MinE"/>
    <property type="match status" value="1"/>
</dbReference>
<reference evidence="8" key="1">
    <citation type="submission" date="2021-03" db="EMBL/GenBank/DDBJ databases">
        <title>Identification and antibiotic profiling of Wohlfahrtiimonas chitiniclastica, an underestimated human pathogen.</title>
        <authorList>
            <person name="Kopf A."/>
            <person name="Bunk B."/>
            <person name="Coldewey S."/>
            <person name="Gunzer F."/>
            <person name="Riedel T."/>
            <person name="Schroettner P."/>
        </authorList>
    </citation>
    <scope>NUCLEOTIDE SEQUENCE</scope>
    <source>
        <strain evidence="8">DSM 100917</strain>
    </source>
</reference>
<dbReference type="FunFam" id="3.30.1070.10:FF:000001">
    <property type="entry name" value="Cell division topological specificity factor"/>
    <property type="match status" value="1"/>
</dbReference>
<dbReference type="SUPFAM" id="SSF55229">
    <property type="entry name" value="Cell division protein MinE topological specificity domain"/>
    <property type="match status" value="1"/>
</dbReference>
<dbReference type="AlphaFoldDB" id="A0A162VCK1"/>
<dbReference type="NCBIfam" id="TIGR01215">
    <property type="entry name" value="minE"/>
    <property type="match status" value="1"/>
</dbReference>
<dbReference type="HAMAP" id="MF_00262">
    <property type="entry name" value="MinE"/>
    <property type="match status" value="1"/>
</dbReference>
<dbReference type="Proteomes" id="UP000680020">
    <property type="component" value="Unassembled WGS sequence"/>
</dbReference>
<sequence>MFSALFKRRKKTASASIAKERLQIIVAHERNQNSPSQQPDFLKALQQDILEVVRKYMSIDGDQIKVAMDKEDGFDVLELNITLSEKEEEALEAQAADAEETSPQAEPSHETR</sequence>
<evidence type="ECO:0000313" key="9">
    <source>
        <dbReference type="Proteomes" id="UP000680020"/>
    </source>
</evidence>
<dbReference type="GO" id="GO:0051301">
    <property type="term" value="P:cell division"/>
    <property type="evidence" value="ECO:0007669"/>
    <property type="project" value="UniProtKB-KW"/>
</dbReference>
<comment type="function">
    <text evidence="5 6">Prevents the cell division inhibition by proteins MinC and MinD at internal division sites while permitting inhibition at polar sites. This ensures cell division at the proper site by restricting the formation of a division septum at the midpoint of the long axis of the cell.</text>
</comment>
<accession>A0A162VCK1</accession>
<dbReference type="GO" id="GO:0042802">
    <property type="term" value="F:identical protein binding"/>
    <property type="evidence" value="ECO:0007669"/>
    <property type="project" value="UniProtKB-ARBA"/>
</dbReference>
<comment type="similarity">
    <text evidence="1 6">Belongs to the MinE family.</text>
</comment>
<evidence type="ECO:0000256" key="5">
    <source>
        <dbReference type="ARBA" id="ARBA00025265"/>
    </source>
</evidence>
<dbReference type="InterPro" id="IPR005527">
    <property type="entry name" value="MinE"/>
</dbReference>
<dbReference type="InterPro" id="IPR036707">
    <property type="entry name" value="MinE_sf"/>
</dbReference>
<name>A0A162VCK1_9GAMM</name>
<evidence type="ECO:0000256" key="4">
    <source>
        <dbReference type="ARBA" id="ARBA00023306"/>
    </source>
</evidence>
<organism evidence="8 9">
    <name type="scientific">Wohlfahrtiimonas chitiniclastica</name>
    <dbReference type="NCBI Taxonomy" id="400946"/>
    <lineage>
        <taxon>Bacteria</taxon>
        <taxon>Pseudomonadati</taxon>
        <taxon>Pseudomonadota</taxon>
        <taxon>Gammaproteobacteria</taxon>
        <taxon>Cardiobacteriales</taxon>
        <taxon>Ignatzschineriaceae</taxon>
        <taxon>Wohlfahrtiimonas</taxon>
    </lineage>
</organism>
<dbReference type="GO" id="GO:0032955">
    <property type="term" value="P:regulation of division septum assembly"/>
    <property type="evidence" value="ECO:0007669"/>
    <property type="project" value="InterPro"/>
</dbReference>
<proteinExistence type="inferred from homology"/>